<feature type="region of interest" description="Disordered" evidence="1">
    <location>
        <begin position="84"/>
        <end position="136"/>
    </location>
</feature>
<evidence type="ECO:0000313" key="3">
    <source>
        <dbReference type="Proteomes" id="UP000472262"/>
    </source>
</evidence>
<dbReference type="InterPro" id="IPR024829">
    <property type="entry name" value="IEX-1"/>
</dbReference>
<protein>
    <recommendedName>
        <fullName evidence="4">Radiation-inducible immediate-early gene IEX-1</fullName>
    </recommendedName>
</protein>
<evidence type="ECO:0008006" key="4">
    <source>
        <dbReference type="Google" id="ProtNLM"/>
    </source>
</evidence>
<dbReference type="Proteomes" id="UP000472262">
    <property type="component" value="Unassembled WGS sequence"/>
</dbReference>
<accession>A0A672MIE8</accession>
<dbReference type="InParanoid" id="A0A672MIE8"/>
<dbReference type="PANTHER" id="PTHR16915:SF0">
    <property type="entry name" value="RADIATION-INDUCIBLE IMMEDIATE-EARLY GENE IEX-1"/>
    <property type="match status" value="1"/>
</dbReference>
<keyword evidence="3" id="KW-1185">Reference proteome</keyword>
<evidence type="ECO:0000313" key="2">
    <source>
        <dbReference type="Ensembl" id="ENSSGRP00000038472.1"/>
    </source>
</evidence>
<reference evidence="2" key="1">
    <citation type="submission" date="2025-08" db="UniProtKB">
        <authorList>
            <consortium name="Ensembl"/>
        </authorList>
    </citation>
    <scope>IDENTIFICATION</scope>
</reference>
<sequence>MCSACTKHPHSGLERFGDGEKPPLSSPSISPKPSRPHRPRARRVLYPPGLRKIMPKEESDPARRWLLLLSALLFLQIYMEEGSTLEENPFSQPPSEADVEGLCDTQGIPDRPQAQDDQSSTLEENPFSQPPSEADVAQCRGIEQSCNLYWEMRSCF</sequence>
<dbReference type="GO" id="GO:0043066">
    <property type="term" value="P:negative regulation of apoptotic process"/>
    <property type="evidence" value="ECO:0007669"/>
    <property type="project" value="InterPro"/>
</dbReference>
<organism evidence="2 3">
    <name type="scientific">Sinocyclocheilus grahami</name>
    <name type="common">Dianchi golden-line fish</name>
    <name type="synonym">Barbus grahami</name>
    <dbReference type="NCBI Taxonomy" id="75366"/>
    <lineage>
        <taxon>Eukaryota</taxon>
        <taxon>Metazoa</taxon>
        <taxon>Chordata</taxon>
        <taxon>Craniata</taxon>
        <taxon>Vertebrata</taxon>
        <taxon>Euteleostomi</taxon>
        <taxon>Actinopterygii</taxon>
        <taxon>Neopterygii</taxon>
        <taxon>Teleostei</taxon>
        <taxon>Ostariophysi</taxon>
        <taxon>Cypriniformes</taxon>
        <taxon>Cyprinidae</taxon>
        <taxon>Cyprininae</taxon>
        <taxon>Sinocyclocheilus</taxon>
    </lineage>
</organism>
<feature type="compositionally biased region" description="Polar residues" evidence="1">
    <location>
        <begin position="85"/>
        <end position="94"/>
    </location>
</feature>
<dbReference type="PANTHER" id="PTHR16915">
    <property type="entry name" value="IMMEDIATE EARLY RESPONSE 3"/>
    <property type="match status" value="1"/>
</dbReference>
<feature type="compositionally biased region" description="Basic and acidic residues" evidence="1">
    <location>
        <begin position="11"/>
        <end position="21"/>
    </location>
</feature>
<feature type="region of interest" description="Disordered" evidence="1">
    <location>
        <begin position="1"/>
        <end position="57"/>
    </location>
</feature>
<reference evidence="2" key="2">
    <citation type="submission" date="2025-09" db="UniProtKB">
        <authorList>
            <consortium name="Ensembl"/>
        </authorList>
    </citation>
    <scope>IDENTIFICATION</scope>
</reference>
<feature type="compositionally biased region" description="Low complexity" evidence="1">
    <location>
        <begin position="22"/>
        <end position="32"/>
    </location>
</feature>
<dbReference type="AlphaFoldDB" id="A0A672MIE8"/>
<feature type="compositionally biased region" description="Basic residues" evidence="1">
    <location>
        <begin position="34"/>
        <end position="43"/>
    </location>
</feature>
<feature type="compositionally biased region" description="Polar residues" evidence="1">
    <location>
        <begin position="115"/>
        <end position="131"/>
    </location>
</feature>
<name>A0A672MIE8_SINGR</name>
<dbReference type="Ensembl" id="ENSSGRT00000041258.1">
    <property type="protein sequence ID" value="ENSSGRP00000038472.1"/>
    <property type="gene ID" value="ENSSGRG00000021141.1"/>
</dbReference>
<evidence type="ECO:0000256" key="1">
    <source>
        <dbReference type="SAM" id="MobiDB-lite"/>
    </source>
</evidence>
<proteinExistence type="predicted"/>